<dbReference type="Gramene" id="TraesCS6D02G324500.1">
    <property type="protein sequence ID" value="TraesCS6D02G324500.1"/>
    <property type="gene ID" value="TraesCS6D02G324500"/>
</dbReference>
<dbReference type="UniPathway" id="UPA00143"/>
<dbReference type="Gramene" id="TraesLDM6D03G03781050.1">
    <property type="protein sequence ID" value="TraesLDM6D03G03781050.1"/>
    <property type="gene ID" value="TraesLDM6D03G03781050"/>
</dbReference>
<evidence type="ECO:0000256" key="1">
    <source>
        <dbReference type="ARBA" id="ARBA00022723"/>
    </source>
</evidence>
<dbReference type="GeneID" id="123145797"/>
<dbReference type="Gramene" id="TraesCLE_scaffold_048424_01G000100.1">
    <property type="protein sequence ID" value="TraesCLE_scaffold_048424_01G000100.1"/>
    <property type="gene ID" value="TraesCLE_scaffold_048424_01G000100"/>
</dbReference>
<dbReference type="Gramene" id="TraesROB_scaffold_132910_01G000100.1">
    <property type="protein sequence ID" value="TraesROB_scaffold_132910_01G000100.1"/>
    <property type="gene ID" value="TraesROB_scaffold_132910_01G000100"/>
</dbReference>
<evidence type="ECO:0000256" key="4">
    <source>
        <dbReference type="ARBA" id="ARBA00024004"/>
    </source>
</evidence>
<dbReference type="Gramene" id="TraesSTA6D03G03770290.1">
    <property type="protein sequence ID" value="TraesSTA6D03G03770290.1"/>
    <property type="gene ID" value="TraesSTA6D03G03770290"/>
</dbReference>
<sequence length="349" mass="37265">MGGKRKSTGDVKTPPTVGRRPGRPRKNTPPEAIRRPGRPRKSEPGVEVPLARSPASAQTLASPRSEREEEANGGLLELARGAAAIAAAEEEEEQVRMRCDLCHGPLRPPIYQCTRVQHVACRDCGAGDCRPCGGDPAAVFVHNAQLDALFGYIRVPCPFRKFGCASSVAYRDLAAHETACAWAPCACAECGYKGPPSGLLRHLTELSGRHAWTAHRITYGMDHQFAVPVPESSDQQCEDRGLLVAEDGAVFLVAVGGAGGVRRVTVVCVRGNVGTGPVYSSSVEVAGPDEARRLKLEKKVAASCSAPVEFDVLAQPECDTVPVYPEMLHGEELHLCIRIGKTKIICSGT</sequence>
<keyword evidence="1" id="KW-0479">Metal-binding</keyword>
<dbReference type="SUPFAM" id="SSF49599">
    <property type="entry name" value="TRAF domain-like"/>
    <property type="match status" value="1"/>
</dbReference>
<name>A0A3B6QJD5_WHEAT</name>
<reference evidence="8" key="2">
    <citation type="submission" date="2018-10" db="UniProtKB">
        <authorList>
            <consortium name="EnsemblPlants"/>
        </authorList>
    </citation>
    <scope>IDENTIFICATION</scope>
</reference>
<evidence type="ECO:0000313" key="8">
    <source>
        <dbReference type="EnsemblPlants" id="TraesCS6D02G324500.1"/>
    </source>
</evidence>
<keyword evidence="3" id="KW-0862">Zinc</keyword>
<comment type="function">
    <text evidence="4">E3 ubiquitin-protein ligase that mediates ubiquitination and subsequent proteasomal degradation of target proteins. E3 ubiquitin ligases accept ubiquitin from an E2 ubiquitin-conjugating enzyme in the form of a thioester and then directly transfers the ubiquitin to targeted substrates. It probably triggers the ubiquitin-mediated degradation of different substrates.</text>
</comment>
<dbReference type="Gramene" id="TraesARI6D03G03741640.1">
    <property type="protein sequence ID" value="TraesARI6D03G03741640.1"/>
    <property type="gene ID" value="TraesARI6D03G03741640"/>
</dbReference>
<dbReference type="Gramene" id="TraesJUL6D03G03810630.1">
    <property type="protein sequence ID" value="TraesJUL6D03G03810630.1"/>
    <property type="gene ID" value="TraesJUL6D03G03810630"/>
</dbReference>
<dbReference type="InterPro" id="IPR044286">
    <property type="entry name" value="SINL_plant"/>
</dbReference>
<dbReference type="GO" id="GO:0005737">
    <property type="term" value="C:cytoplasm"/>
    <property type="evidence" value="ECO:0000318"/>
    <property type="project" value="GO_Central"/>
</dbReference>
<dbReference type="Gramene" id="TraesCS6D03G0759300.1">
    <property type="protein sequence ID" value="TraesCS6D03G0759300.1.CDS"/>
    <property type="gene ID" value="TraesCS6D03G0759300"/>
</dbReference>
<evidence type="ECO:0000259" key="7">
    <source>
        <dbReference type="PROSITE" id="PS51081"/>
    </source>
</evidence>
<dbReference type="PANTHER" id="PTHR46632">
    <property type="entry name" value="E3 UBIQUITIN-PROTEIN LIGASE SINA-LIKE 4"/>
    <property type="match status" value="1"/>
</dbReference>
<dbReference type="Proteomes" id="UP000019116">
    <property type="component" value="Chromosome 6D"/>
</dbReference>
<dbReference type="GO" id="GO:0061630">
    <property type="term" value="F:ubiquitin protein ligase activity"/>
    <property type="evidence" value="ECO:0000318"/>
    <property type="project" value="GO_Central"/>
</dbReference>
<dbReference type="GO" id="GO:0008270">
    <property type="term" value="F:zinc ion binding"/>
    <property type="evidence" value="ECO:0007669"/>
    <property type="project" value="UniProtKB-KW"/>
</dbReference>
<organism evidence="8">
    <name type="scientific">Triticum aestivum</name>
    <name type="common">Wheat</name>
    <dbReference type="NCBI Taxonomy" id="4565"/>
    <lineage>
        <taxon>Eukaryota</taxon>
        <taxon>Viridiplantae</taxon>
        <taxon>Streptophyta</taxon>
        <taxon>Embryophyta</taxon>
        <taxon>Tracheophyta</taxon>
        <taxon>Spermatophyta</taxon>
        <taxon>Magnoliopsida</taxon>
        <taxon>Liliopsida</taxon>
        <taxon>Poales</taxon>
        <taxon>Poaceae</taxon>
        <taxon>BOP clade</taxon>
        <taxon>Pooideae</taxon>
        <taxon>Triticodae</taxon>
        <taxon>Triticeae</taxon>
        <taxon>Triticinae</taxon>
        <taxon>Triticum</taxon>
    </lineage>
</organism>
<feature type="domain" description="SIAH-type" evidence="7">
    <location>
        <begin position="152"/>
        <end position="208"/>
    </location>
</feature>
<keyword evidence="9" id="KW-1185">Reference proteome</keyword>
<dbReference type="GO" id="GO:0016567">
    <property type="term" value="P:protein ubiquitination"/>
    <property type="evidence" value="ECO:0007669"/>
    <property type="project" value="UniProtKB-UniPathway"/>
</dbReference>
<dbReference type="Gramene" id="TraesJAG6D03G03759990.1">
    <property type="protein sequence ID" value="TraesJAG6D03G03759990.1"/>
    <property type="gene ID" value="TraesJAG6D03G03759990"/>
</dbReference>
<dbReference type="KEGG" id="taes:123145797"/>
<evidence type="ECO:0000256" key="3">
    <source>
        <dbReference type="ARBA" id="ARBA00022833"/>
    </source>
</evidence>
<dbReference type="PANTHER" id="PTHR46632:SF10">
    <property type="entry name" value="E3 UBIQUITIN-PROTEIN LIGASE"/>
    <property type="match status" value="1"/>
</dbReference>
<dbReference type="AlphaFoldDB" id="A0A3B6QJD5"/>
<proteinExistence type="predicted"/>
<evidence type="ECO:0000256" key="6">
    <source>
        <dbReference type="SAM" id="MobiDB-lite"/>
    </source>
</evidence>
<dbReference type="PROSITE" id="PS51081">
    <property type="entry name" value="ZF_SIAH"/>
    <property type="match status" value="1"/>
</dbReference>
<reference evidence="8" key="1">
    <citation type="submission" date="2018-08" db="EMBL/GenBank/DDBJ databases">
        <authorList>
            <person name="Rossello M."/>
        </authorList>
    </citation>
    <scope>NUCLEOTIDE SEQUENCE [LARGE SCALE GENOMIC DNA]</scope>
    <source>
        <strain evidence="8">cv. Chinese Spring</strain>
    </source>
</reference>
<dbReference type="InterPro" id="IPR013083">
    <property type="entry name" value="Znf_RING/FYVE/PHD"/>
</dbReference>
<evidence type="ECO:0000313" key="9">
    <source>
        <dbReference type="Proteomes" id="UP000019116"/>
    </source>
</evidence>
<dbReference type="EnsemblPlants" id="TraesCS6D02G324500.1">
    <property type="protein sequence ID" value="TraesCS6D02G324500.1"/>
    <property type="gene ID" value="TraesCS6D02G324500"/>
</dbReference>
<dbReference type="Gene3D" id="3.30.40.10">
    <property type="entry name" value="Zinc/RING finger domain, C3HC4 (zinc finger)"/>
    <property type="match status" value="1"/>
</dbReference>
<dbReference type="STRING" id="4565.A0A3B6QJD5"/>
<evidence type="ECO:0000256" key="5">
    <source>
        <dbReference type="PROSITE-ProRule" id="PRU00455"/>
    </source>
</evidence>
<dbReference type="OrthoDB" id="658368at2759"/>
<keyword evidence="2 5" id="KW-0863">Zinc-finger</keyword>
<dbReference type="Gramene" id="TraesWEE_scaffold_177618_01G000100.1">
    <property type="protein sequence ID" value="TraesWEE_scaffold_177618_01G000100.1"/>
    <property type="gene ID" value="TraesWEE_scaffold_177618_01G000100"/>
</dbReference>
<evidence type="ECO:0000256" key="2">
    <source>
        <dbReference type="ARBA" id="ARBA00022771"/>
    </source>
</evidence>
<dbReference type="Gramene" id="TraesSYM6D03G03725010.1">
    <property type="protein sequence ID" value="TraesSYM6D03G03725010.1"/>
    <property type="gene ID" value="TraesSYM6D03G03725010"/>
</dbReference>
<dbReference type="Gramene" id="TraesJUL6D03G03810630.2">
    <property type="protein sequence ID" value="TraesJUL6D03G03810630.2"/>
    <property type="gene ID" value="TraesJUL6D03G03810630"/>
</dbReference>
<dbReference type="InterPro" id="IPR013010">
    <property type="entry name" value="Znf_SIAH"/>
</dbReference>
<accession>A0A3B6QJD5</accession>
<dbReference type="Gramene" id="TraesPARA_EIv1.0_2138910.1">
    <property type="protein sequence ID" value="TraesPARA_EIv1.0_2138910.1.CDS"/>
    <property type="gene ID" value="TraesPARA_EIv1.0_2138910"/>
</dbReference>
<dbReference type="Gramene" id="TraesCAD_scaffold_039767_01G000200.1">
    <property type="protein sequence ID" value="TraesCAD_scaffold_039767_01G000200.1"/>
    <property type="gene ID" value="TraesCAD_scaffold_039767_01G000200"/>
</dbReference>
<dbReference type="RefSeq" id="XP_044421222.1">
    <property type="nucleotide sequence ID" value="XM_044565287.1"/>
</dbReference>
<gene>
    <name evidence="8" type="primary">LOC123145797</name>
</gene>
<feature type="region of interest" description="Disordered" evidence="6">
    <location>
        <begin position="1"/>
        <end position="71"/>
    </location>
</feature>
<protein>
    <submittedName>
        <fullName evidence="8">E3 ubiquitin-protein ligase</fullName>
    </submittedName>
</protein>
<dbReference type="Gramene" id="TraesMAC6D03G03775390.1">
    <property type="protein sequence ID" value="TraesMAC6D03G03775390.1"/>
    <property type="gene ID" value="TraesMAC6D03G03775390"/>
</dbReference>